<evidence type="ECO:0000256" key="10">
    <source>
        <dbReference type="ARBA" id="ARBA00023014"/>
    </source>
</evidence>
<dbReference type="AlphaFoldDB" id="A0A1F4U2R8"/>
<dbReference type="InterPro" id="IPR007197">
    <property type="entry name" value="rSAM"/>
</dbReference>
<dbReference type="GO" id="GO:0030488">
    <property type="term" value="P:tRNA methylation"/>
    <property type="evidence" value="ECO:0007669"/>
    <property type="project" value="TreeGrafter"/>
</dbReference>
<evidence type="ECO:0000313" key="12">
    <source>
        <dbReference type="EMBL" id="OGC39254.1"/>
    </source>
</evidence>
<evidence type="ECO:0000256" key="7">
    <source>
        <dbReference type="ARBA" id="ARBA00022691"/>
    </source>
</evidence>
<name>A0A1F4U2R8_UNCW3</name>
<evidence type="ECO:0000256" key="9">
    <source>
        <dbReference type="ARBA" id="ARBA00023004"/>
    </source>
</evidence>
<keyword evidence="3" id="KW-0004">4Fe-4S</keyword>
<evidence type="ECO:0000259" key="11">
    <source>
        <dbReference type="PROSITE" id="PS51918"/>
    </source>
</evidence>
<keyword evidence="7" id="KW-0949">S-adenosyl-L-methionine</keyword>
<dbReference type="PROSITE" id="PS51918">
    <property type="entry name" value="RADICAL_SAM"/>
    <property type="match status" value="1"/>
</dbReference>
<dbReference type="Proteomes" id="UP000177025">
    <property type="component" value="Unassembled WGS sequence"/>
</dbReference>
<comment type="caution">
    <text evidence="12">The sequence shown here is derived from an EMBL/GenBank/DDBJ whole genome shotgun (WGS) entry which is preliminary data.</text>
</comment>
<dbReference type="InterPro" id="IPR004383">
    <property type="entry name" value="rRNA_lsu_MTrfase_RlmN/Cfr"/>
</dbReference>
<evidence type="ECO:0000256" key="3">
    <source>
        <dbReference type="ARBA" id="ARBA00022485"/>
    </source>
</evidence>
<dbReference type="EMBL" id="MEUM01000140">
    <property type="protein sequence ID" value="OGC39254.1"/>
    <property type="molecule type" value="Genomic_DNA"/>
</dbReference>
<evidence type="ECO:0000256" key="5">
    <source>
        <dbReference type="ARBA" id="ARBA00022603"/>
    </source>
</evidence>
<comment type="cofactor">
    <cofactor evidence="1">
        <name>[4Fe-4S] cluster</name>
        <dbReference type="ChEBI" id="CHEBI:49883"/>
    </cofactor>
</comment>
<dbReference type="GO" id="GO:0008173">
    <property type="term" value="F:RNA methyltransferase activity"/>
    <property type="evidence" value="ECO:0007669"/>
    <property type="project" value="InterPro"/>
</dbReference>
<evidence type="ECO:0000313" key="13">
    <source>
        <dbReference type="Proteomes" id="UP000177025"/>
    </source>
</evidence>
<dbReference type="PIRSF" id="PIRSF006004">
    <property type="entry name" value="CHP00048"/>
    <property type="match status" value="1"/>
</dbReference>
<evidence type="ECO:0000256" key="6">
    <source>
        <dbReference type="ARBA" id="ARBA00022679"/>
    </source>
</evidence>
<organism evidence="12 13">
    <name type="scientific">candidate division WOR-3 bacterium RBG_13_43_14</name>
    <dbReference type="NCBI Taxonomy" id="1802590"/>
    <lineage>
        <taxon>Bacteria</taxon>
        <taxon>Bacteria division WOR-3</taxon>
    </lineage>
</organism>
<sequence length="315" mass="36559">MNENLKIIKKYGKEDLAYVYLAEFGRNKYIEFVESLQPPIPREKKWVLIISSSFGCPIKCRICDAGGQYNGNLNMQQILAQIDFMVLRRYPDRNIPCEKFKIQFARMGEPSLNHAVLKTLNIIPDRYEASGLMPCISTVAPRQSVDFFEELIDIKNRLYPGGNFQMQFSIHSTNEELRDELIPIPKLTINEIAIYGLRFVKEQDRKITLNFALARGFELNARKMSDIFSVDHFMIKITPLNPTYKVVENKFDSYISAADLDKHYEIVEELRQYGFETLISIGENEENLIGSNCGQYIARHLETKFKSENSYTYIK</sequence>
<keyword evidence="8" id="KW-0479">Metal-binding</keyword>
<keyword evidence="6" id="KW-0808">Transferase</keyword>
<gene>
    <name evidence="12" type="ORF">A2Y85_02780</name>
</gene>
<feature type="domain" description="Radical SAM core" evidence="11">
    <location>
        <begin position="41"/>
        <end position="276"/>
    </location>
</feature>
<dbReference type="GO" id="GO:0046872">
    <property type="term" value="F:metal ion binding"/>
    <property type="evidence" value="ECO:0007669"/>
    <property type="project" value="UniProtKB-KW"/>
</dbReference>
<reference evidence="12 13" key="1">
    <citation type="journal article" date="2016" name="Nat. Commun.">
        <title>Thousands of microbial genomes shed light on interconnected biogeochemical processes in an aquifer system.</title>
        <authorList>
            <person name="Anantharaman K."/>
            <person name="Brown C.T."/>
            <person name="Hug L.A."/>
            <person name="Sharon I."/>
            <person name="Castelle C.J."/>
            <person name="Probst A.J."/>
            <person name="Thomas B.C."/>
            <person name="Singh A."/>
            <person name="Wilkins M.J."/>
            <person name="Karaoz U."/>
            <person name="Brodie E.L."/>
            <person name="Williams K.H."/>
            <person name="Hubbard S.S."/>
            <person name="Banfield J.F."/>
        </authorList>
    </citation>
    <scope>NUCLEOTIDE SEQUENCE [LARGE SCALE GENOMIC DNA]</scope>
</reference>
<accession>A0A1F4U2R8</accession>
<evidence type="ECO:0000256" key="2">
    <source>
        <dbReference type="ARBA" id="ARBA00004496"/>
    </source>
</evidence>
<dbReference type="PANTHER" id="PTHR30544:SF5">
    <property type="entry name" value="RADICAL SAM CORE DOMAIN-CONTAINING PROTEIN"/>
    <property type="match status" value="1"/>
</dbReference>
<dbReference type="InterPro" id="IPR058240">
    <property type="entry name" value="rSAM_sf"/>
</dbReference>
<dbReference type="InterPro" id="IPR040072">
    <property type="entry name" value="Methyltransferase_A"/>
</dbReference>
<protein>
    <submittedName>
        <fullName evidence="12">Radical SAM protein</fullName>
    </submittedName>
</protein>
<keyword evidence="9" id="KW-0408">Iron</keyword>
<keyword evidence="5" id="KW-0489">Methyltransferase</keyword>
<proteinExistence type="predicted"/>
<keyword evidence="4" id="KW-0963">Cytoplasm</keyword>
<evidence type="ECO:0000256" key="4">
    <source>
        <dbReference type="ARBA" id="ARBA00022490"/>
    </source>
</evidence>
<dbReference type="Gene3D" id="3.20.20.70">
    <property type="entry name" value="Aldolase class I"/>
    <property type="match status" value="1"/>
</dbReference>
<dbReference type="GO" id="GO:0070475">
    <property type="term" value="P:rRNA base methylation"/>
    <property type="evidence" value="ECO:0007669"/>
    <property type="project" value="TreeGrafter"/>
</dbReference>
<dbReference type="GO" id="GO:0005737">
    <property type="term" value="C:cytoplasm"/>
    <property type="evidence" value="ECO:0007669"/>
    <property type="project" value="UniProtKB-SubCell"/>
</dbReference>
<dbReference type="GO" id="GO:0051539">
    <property type="term" value="F:4 iron, 4 sulfur cluster binding"/>
    <property type="evidence" value="ECO:0007669"/>
    <property type="project" value="UniProtKB-KW"/>
</dbReference>
<evidence type="ECO:0000256" key="8">
    <source>
        <dbReference type="ARBA" id="ARBA00022723"/>
    </source>
</evidence>
<dbReference type="PANTHER" id="PTHR30544">
    <property type="entry name" value="23S RRNA METHYLTRANSFERASE"/>
    <property type="match status" value="1"/>
</dbReference>
<keyword evidence="10" id="KW-0411">Iron-sulfur</keyword>
<dbReference type="SUPFAM" id="SSF102114">
    <property type="entry name" value="Radical SAM enzymes"/>
    <property type="match status" value="1"/>
</dbReference>
<evidence type="ECO:0000256" key="1">
    <source>
        <dbReference type="ARBA" id="ARBA00001966"/>
    </source>
</evidence>
<comment type="subcellular location">
    <subcellularLocation>
        <location evidence="2">Cytoplasm</location>
    </subcellularLocation>
</comment>
<dbReference type="InterPro" id="IPR013785">
    <property type="entry name" value="Aldolase_TIM"/>
</dbReference>